<comment type="caution">
    <text evidence="1">The sequence shown here is derived from an EMBL/GenBank/DDBJ whole genome shotgun (WGS) entry which is preliminary data.</text>
</comment>
<reference evidence="1 2" key="1">
    <citation type="submission" date="2021-05" db="EMBL/GenBank/DDBJ databases">
        <title>Genome Assembly of Synthetic Allotetraploid Brassica napus Reveals Homoeologous Exchanges between Subgenomes.</title>
        <authorList>
            <person name="Davis J.T."/>
        </authorList>
    </citation>
    <scope>NUCLEOTIDE SEQUENCE [LARGE SCALE GENOMIC DNA]</scope>
    <source>
        <strain evidence="2">cv. Da-Ae</strain>
        <tissue evidence="1">Seedling</tissue>
    </source>
</reference>
<evidence type="ECO:0000313" key="1">
    <source>
        <dbReference type="EMBL" id="KAH0901389.1"/>
    </source>
</evidence>
<accession>A0ABQ8B9D3</accession>
<gene>
    <name evidence="1" type="ORF">HID58_040892</name>
</gene>
<organism evidence="1 2">
    <name type="scientific">Brassica napus</name>
    <name type="common">Rape</name>
    <dbReference type="NCBI Taxonomy" id="3708"/>
    <lineage>
        <taxon>Eukaryota</taxon>
        <taxon>Viridiplantae</taxon>
        <taxon>Streptophyta</taxon>
        <taxon>Embryophyta</taxon>
        <taxon>Tracheophyta</taxon>
        <taxon>Spermatophyta</taxon>
        <taxon>Magnoliopsida</taxon>
        <taxon>eudicotyledons</taxon>
        <taxon>Gunneridae</taxon>
        <taxon>Pentapetalae</taxon>
        <taxon>rosids</taxon>
        <taxon>malvids</taxon>
        <taxon>Brassicales</taxon>
        <taxon>Brassicaceae</taxon>
        <taxon>Brassiceae</taxon>
        <taxon>Brassica</taxon>
    </lineage>
</organism>
<name>A0ABQ8B9D3_BRANA</name>
<proteinExistence type="predicted"/>
<dbReference type="Proteomes" id="UP000824890">
    <property type="component" value="Unassembled WGS sequence"/>
</dbReference>
<evidence type="ECO:0000313" key="2">
    <source>
        <dbReference type="Proteomes" id="UP000824890"/>
    </source>
</evidence>
<dbReference type="EMBL" id="JAGKQM010000011">
    <property type="protein sequence ID" value="KAH0901389.1"/>
    <property type="molecule type" value="Genomic_DNA"/>
</dbReference>
<keyword evidence="2" id="KW-1185">Reference proteome</keyword>
<protein>
    <submittedName>
        <fullName evidence="1">Uncharacterized protein</fullName>
    </submittedName>
</protein>
<sequence length="179" mass="21134">MTILPLDSCNATYSLFNFETSFLTRHQNRYNTHLSPRLLHRSFFWEFFVFSVENYFRRFLIPISDHRKPNSESRLLITSFDDFMFPTGDQMAHTFSISSLSTTYHKPGCIKHILETLEEDELEVLKASSFGKFIELADQSPYSGRLGRFTKSRQLKVNKKYEAMVLNQHTQGRWTQLKM</sequence>